<reference evidence="26" key="1">
    <citation type="submission" date="2014-03" db="EMBL/GenBank/DDBJ databases">
        <title>Complete genome of Pseudomonas balearica DSM 6083T, a sewage water isolate from an enrichment with 2-methylnaphthalene.</title>
        <authorList>
            <person name="Salva-Serra F."/>
            <person name="Jaen-Luchoro D."/>
            <person name="Busquets A."/>
            <person name="Pena A."/>
            <person name="Gomila M."/>
            <person name="Bosch R."/>
            <person name="Nogales B."/>
            <person name="Garcia-Valdes E."/>
            <person name="Lalucat J."/>
            <person name="Bennasar A."/>
        </authorList>
    </citation>
    <scope>NUCLEOTIDE SEQUENCE [LARGE SCALE GENOMIC DNA]</scope>
    <source>
        <strain evidence="26">DSM 6083</strain>
    </source>
</reference>
<reference evidence="25 27" key="2">
    <citation type="submission" date="2016-10" db="EMBL/GenBank/DDBJ databases">
        <authorList>
            <person name="Varghese N."/>
            <person name="Submissions S."/>
        </authorList>
    </citation>
    <scope>NUCLEOTIDE SEQUENCE [LARGE SCALE GENOMIC DNA]</scope>
    <source>
        <strain evidence="25 27">DSM 6083</strain>
    </source>
</reference>
<dbReference type="RefSeq" id="WP_043221900.1">
    <property type="nucleotide sequence ID" value="NZ_CP007511.1"/>
</dbReference>
<dbReference type="GO" id="GO:0009055">
    <property type="term" value="F:electron transfer activity"/>
    <property type="evidence" value="ECO:0007669"/>
    <property type="project" value="InterPro"/>
</dbReference>
<evidence type="ECO:0000256" key="6">
    <source>
        <dbReference type="ARBA" id="ARBA00022448"/>
    </source>
</evidence>
<dbReference type="FunFam" id="1.10.760.10:FF:000027">
    <property type="entry name" value="Nitrite reductase"/>
    <property type="match status" value="1"/>
</dbReference>
<evidence type="ECO:0000256" key="16">
    <source>
        <dbReference type="ARBA" id="ARBA00067067"/>
    </source>
</evidence>
<dbReference type="PANTHER" id="PTHR47197:SF3">
    <property type="entry name" value="DIHYDRO-HEME D1 DEHYDROGENASE"/>
    <property type="match status" value="1"/>
</dbReference>
<evidence type="ECO:0000256" key="2">
    <source>
        <dbReference type="ARBA" id="ARBA00001971"/>
    </source>
</evidence>
<dbReference type="GO" id="GO:0050421">
    <property type="term" value="F:nitrite reductase (NO-forming) activity"/>
    <property type="evidence" value="ECO:0007669"/>
    <property type="project" value="UniProtKB-EC"/>
</dbReference>
<keyword evidence="27" id="KW-1185">Reference proteome</keyword>
<dbReference type="Gene3D" id="2.140.10.20">
    <property type="entry name" value="C-terminal (heme d1) domain of cytochrome cd1-nitrite reductase"/>
    <property type="match status" value="1"/>
</dbReference>
<gene>
    <name evidence="24" type="ORF">CL52_16885</name>
    <name evidence="25" type="ORF">SAMN05660875_10838</name>
</gene>
<evidence type="ECO:0000256" key="17">
    <source>
        <dbReference type="ARBA" id="ARBA00071688"/>
    </source>
</evidence>
<dbReference type="Gene3D" id="1.10.760.10">
    <property type="entry name" value="Cytochrome c-like domain"/>
    <property type="match status" value="1"/>
</dbReference>
<dbReference type="EC" id="1.7.99.1" evidence="16"/>
<dbReference type="InterPro" id="IPR003143">
    <property type="entry name" value="Cyt_cd1_C_sf"/>
</dbReference>
<dbReference type="SUPFAM" id="SSF46626">
    <property type="entry name" value="Cytochrome c"/>
    <property type="match status" value="1"/>
</dbReference>
<evidence type="ECO:0000256" key="8">
    <source>
        <dbReference type="ARBA" id="ARBA00022723"/>
    </source>
</evidence>
<evidence type="ECO:0000256" key="11">
    <source>
        <dbReference type="ARBA" id="ARBA00022982"/>
    </source>
</evidence>
<dbReference type="CDD" id="cd20779">
    <property type="entry name" value="8prop_hemeD1_NirS"/>
    <property type="match status" value="1"/>
</dbReference>
<evidence type="ECO:0000256" key="20">
    <source>
        <dbReference type="ARBA" id="ARBA00080115"/>
    </source>
</evidence>
<dbReference type="InterPro" id="IPR036909">
    <property type="entry name" value="Cyt_c-like_dom_sf"/>
</dbReference>
<evidence type="ECO:0000256" key="3">
    <source>
        <dbReference type="ARBA" id="ARBA00004418"/>
    </source>
</evidence>
<evidence type="ECO:0000313" key="27">
    <source>
        <dbReference type="Proteomes" id="UP000182276"/>
    </source>
</evidence>
<evidence type="ECO:0000256" key="9">
    <source>
        <dbReference type="ARBA" id="ARBA00022729"/>
    </source>
</evidence>
<comment type="catalytic activity">
    <reaction evidence="15">
        <text>A + NH4(+) + H2O = hydroxylamine + AH2 + H(+)</text>
        <dbReference type="Rhea" id="RHEA:22052"/>
        <dbReference type="ChEBI" id="CHEBI:13193"/>
        <dbReference type="ChEBI" id="CHEBI:15377"/>
        <dbReference type="ChEBI" id="CHEBI:15378"/>
        <dbReference type="ChEBI" id="CHEBI:15429"/>
        <dbReference type="ChEBI" id="CHEBI:17499"/>
        <dbReference type="ChEBI" id="CHEBI:28938"/>
        <dbReference type="EC" id="1.7.99.1"/>
    </reaction>
</comment>
<feature type="domain" description="Cytochrome c" evidence="23">
    <location>
        <begin position="61"/>
        <end position="140"/>
    </location>
</feature>
<evidence type="ECO:0000256" key="13">
    <source>
        <dbReference type="ARBA" id="ARBA00023004"/>
    </source>
</evidence>
<dbReference type="GO" id="GO:0046872">
    <property type="term" value="F:metal ion binding"/>
    <property type="evidence" value="ECO:0007669"/>
    <property type="project" value="UniProtKB-KW"/>
</dbReference>
<keyword evidence="6" id="KW-0813">Transport</keyword>
<keyword evidence="9 22" id="KW-0732">Signal</keyword>
<evidence type="ECO:0000256" key="5">
    <source>
        <dbReference type="ARBA" id="ARBA00011882"/>
    </source>
</evidence>
<feature type="chain" id="PRO_5034499201" description="Nitrite reductase" evidence="22">
    <location>
        <begin position="24"/>
        <end position="570"/>
    </location>
</feature>
<evidence type="ECO:0000256" key="18">
    <source>
        <dbReference type="ARBA" id="ARBA00075012"/>
    </source>
</evidence>
<keyword evidence="13 21" id="KW-0408">Iron</keyword>
<keyword evidence="12" id="KW-0560">Oxidoreductase</keyword>
<evidence type="ECO:0000256" key="22">
    <source>
        <dbReference type="SAM" id="SignalP"/>
    </source>
</evidence>
<evidence type="ECO:0000313" key="25">
    <source>
        <dbReference type="EMBL" id="SDM72796.1"/>
    </source>
</evidence>
<comment type="cofactor">
    <cofactor evidence="2">
        <name>heme</name>
        <dbReference type="ChEBI" id="CHEBI:30413"/>
    </cofactor>
</comment>
<keyword evidence="10" id="KW-0574">Periplasm</keyword>
<dbReference type="GO" id="GO:0020037">
    <property type="term" value="F:heme binding"/>
    <property type="evidence" value="ECO:0007669"/>
    <property type="project" value="InterPro"/>
</dbReference>
<evidence type="ECO:0000256" key="1">
    <source>
        <dbReference type="ARBA" id="ARBA00001926"/>
    </source>
</evidence>
<keyword evidence="8 21" id="KW-0479">Metal-binding</keyword>
<protein>
    <recommendedName>
        <fullName evidence="17">Nitrite reductase</fullName>
        <ecNumber evidence="5">1.7.2.1</ecNumber>
        <ecNumber evidence="16">1.7.99.1</ecNumber>
    </recommendedName>
    <alternativeName>
        <fullName evidence="19">Cytochrome cd1</fullName>
    </alternativeName>
    <alternativeName>
        <fullName evidence="20">Cytochrome oxidase</fullName>
    </alternativeName>
    <alternativeName>
        <fullName evidence="18">Hydroxylamine reductase</fullName>
    </alternativeName>
</protein>
<name>A0A8D4C7R6_9GAMM</name>
<evidence type="ECO:0000313" key="24">
    <source>
        <dbReference type="EMBL" id="AJE16628.1"/>
    </source>
</evidence>
<dbReference type="KEGG" id="pbm:CL52_16885"/>
<dbReference type="EMBL" id="CP007511">
    <property type="protein sequence ID" value="AJE16628.1"/>
    <property type="molecule type" value="Genomic_DNA"/>
</dbReference>
<dbReference type="Proteomes" id="UP000182276">
    <property type="component" value="Unassembled WGS sequence"/>
</dbReference>
<evidence type="ECO:0000256" key="15">
    <source>
        <dbReference type="ARBA" id="ARBA00051350"/>
    </source>
</evidence>
<dbReference type="SUPFAM" id="SSF51004">
    <property type="entry name" value="C-terminal (heme d1) domain of cytochrome cd1-nitrite reductase"/>
    <property type="match status" value="1"/>
</dbReference>
<dbReference type="Proteomes" id="UP000031271">
    <property type="component" value="Chromosome"/>
</dbReference>
<dbReference type="FunFam" id="2.140.10.20:FF:000001">
    <property type="entry name" value="Nitrite reductase NirS"/>
    <property type="match status" value="1"/>
</dbReference>
<organism evidence="24 26">
    <name type="scientific">Stutzerimonas balearica DSM 6083</name>
    <dbReference type="NCBI Taxonomy" id="1123016"/>
    <lineage>
        <taxon>Bacteria</taxon>
        <taxon>Pseudomonadati</taxon>
        <taxon>Pseudomonadota</taxon>
        <taxon>Gammaproteobacteria</taxon>
        <taxon>Pseudomonadales</taxon>
        <taxon>Pseudomonadaceae</taxon>
        <taxon>Stutzerimonas</taxon>
    </lineage>
</organism>
<dbReference type="InterPro" id="IPR011048">
    <property type="entry name" value="Haem_d1_sf"/>
</dbReference>
<dbReference type="Pfam" id="PF13442">
    <property type="entry name" value="Cytochrome_CBB3"/>
    <property type="match status" value="1"/>
</dbReference>
<dbReference type="EC" id="1.7.2.1" evidence="5"/>
<dbReference type="PANTHER" id="PTHR47197">
    <property type="entry name" value="PROTEIN NIRF"/>
    <property type="match status" value="1"/>
</dbReference>
<reference evidence="24 26" key="3">
    <citation type="journal article" name="Genome Announc.">
        <title>Complete Genome Sequence of Pseudomonas balearica DSM 6083T.</title>
        <authorList>
            <person name="Bennasar-Figueras A."/>
            <person name="Salva-Serra F."/>
            <person name="Jaen-Luchoro D."/>
            <person name="Segui C."/>
            <person name="Aliaga F."/>
            <person name="Busquets A."/>
            <person name="Gomila M."/>
            <person name="Moore E.R."/>
            <person name="Lalucat J."/>
        </authorList>
    </citation>
    <scope>NUCLEOTIDE SEQUENCE [LARGE SCALE GENOMIC DNA]</scope>
    <source>
        <strain evidence="26">DSM 6083</strain>
        <strain evidence="24">DSM6083</strain>
    </source>
</reference>
<keyword evidence="11" id="KW-0249">Electron transport</keyword>
<evidence type="ECO:0000256" key="19">
    <source>
        <dbReference type="ARBA" id="ARBA00077813"/>
    </source>
</evidence>
<dbReference type="InterPro" id="IPR009056">
    <property type="entry name" value="Cyt_c-like_dom"/>
</dbReference>
<evidence type="ECO:0000313" key="26">
    <source>
        <dbReference type="Proteomes" id="UP000031271"/>
    </source>
</evidence>
<dbReference type="AlphaFoldDB" id="A0A8D4C7R6"/>
<sequence>MRKPLLAGFVAGFSLLALGIAQAQDKPEEKAEAAYKSQASAVDPASAQVVHSPGAPDLTAAEFEQAKEIYFQRCAGCHGVLRKGATGKPLTPDITQERGQAYLEALITYGSPAGMPNWGTSNALTKDQITLMAKYIQHTPPTPPEWGLAEMKNSWKVLVKPEDRPKKQMNDLNLPNLFSVTLRDDGKIALVDGDSKKIVKTIETGYAVHISRMSASGRYLFVIGRDAKIDMIDLWAKEPTKVAEIKVGIEARSVETSKYKGYEDKYAIAGSYWPPQFTIMDGETLEPKQIVSTRGMTVGTQEYHPEPRVAAIIASHEHPEFIVNVKETGKVMLVNYEDINNLSYTTIGTAPFLHDGGWDVSHRYFMTAANNSNKVAVIDSKKRKMAALVDVGKIPHPGRGANFVHPEYGPVWATSHLGDETISLIGTDPDKHPKNAWKVVETLKGQGGGSLFIKTHPKSKHLYLDTTFNPDAKVSQSAAVFDINNLAAGYKVLPIGEWSGLKGGAQRVVQPEFNKAGDEVWFSVWNGQEEESAIVVVDDKTLELKTVIRDKRLITPTGKFNVHNTQYDVY</sequence>
<dbReference type="PROSITE" id="PS51007">
    <property type="entry name" value="CYTC"/>
    <property type="match status" value="1"/>
</dbReference>
<evidence type="ECO:0000256" key="14">
    <source>
        <dbReference type="ARBA" id="ARBA00049340"/>
    </source>
</evidence>
<accession>A0A8D4C7R6</accession>
<proteinExistence type="predicted"/>
<comment type="subunit">
    <text evidence="4">Homodimer.</text>
</comment>
<evidence type="ECO:0000256" key="7">
    <source>
        <dbReference type="ARBA" id="ARBA00022617"/>
    </source>
</evidence>
<comment type="cofactor">
    <cofactor evidence="1">
        <name>heme c</name>
        <dbReference type="ChEBI" id="CHEBI:61717"/>
    </cofactor>
</comment>
<dbReference type="EMBL" id="FNHO01000008">
    <property type="protein sequence ID" value="SDM72796.1"/>
    <property type="molecule type" value="Genomic_DNA"/>
</dbReference>
<feature type="signal peptide" evidence="22">
    <location>
        <begin position="1"/>
        <end position="23"/>
    </location>
</feature>
<comment type="catalytic activity">
    <reaction evidence="14">
        <text>nitric oxide + Fe(III)-[cytochrome c] + H2O = Fe(II)-[cytochrome c] + nitrite + 2 H(+)</text>
        <dbReference type="Rhea" id="RHEA:15233"/>
        <dbReference type="Rhea" id="RHEA-COMP:10350"/>
        <dbReference type="Rhea" id="RHEA-COMP:14399"/>
        <dbReference type="ChEBI" id="CHEBI:15377"/>
        <dbReference type="ChEBI" id="CHEBI:15378"/>
        <dbReference type="ChEBI" id="CHEBI:16301"/>
        <dbReference type="ChEBI" id="CHEBI:16480"/>
        <dbReference type="ChEBI" id="CHEBI:29033"/>
        <dbReference type="ChEBI" id="CHEBI:29034"/>
        <dbReference type="EC" id="1.7.2.1"/>
    </reaction>
</comment>
<comment type="subcellular location">
    <subcellularLocation>
        <location evidence="3">Periplasm</location>
    </subcellularLocation>
</comment>
<evidence type="ECO:0000256" key="4">
    <source>
        <dbReference type="ARBA" id="ARBA00011738"/>
    </source>
</evidence>
<evidence type="ECO:0000256" key="21">
    <source>
        <dbReference type="PROSITE-ProRule" id="PRU00433"/>
    </source>
</evidence>
<evidence type="ECO:0000259" key="23">
    <source>
        <dbReference type="PROSITE" id="PS51007"/>
    </source>
</evidence>
<dbReference type="GO" id="GO:0042597">
    <property type="term" value="C:periplasmic space"/>
    <property type="evidence" value="ECO:0007669"/>
    <property type="project" value="UniProtKB-SubCell"/>
</dbReference>
<keyword evidence="7 21" id="KW-0349">Heme</keyword>
<dbReference type="GeneID" id="77261560"/>
<dbReference type="InterPro" id="IPR051200">
    <property type="entry name" value="Host-pathogen_enzymatic-act"/>
</dbReference>
<evidence type="ECO:0000256" key="10">
    <source>
        <dbReference type="ARBA" id="ARBA00022764"/>
    </source>
</evidence>
<dbReference type="Pfam" id="PF02239">
    <property type="entry name" value="Cytochrom_D1"/>
    <property type="match status" value="1"/>
</dbReference>
<evidence type="ECO:0000256" key="12">
    <source>
        <dbReference type="ARBA" id="ARBA00023002"/>
    </source>
</evidence>
<dbReference type="GO" id="GO:0050418">
    <property type="term" value="F:hydroxylamine reductase activity"/>
    <property type="evidence" value="ECO:0007669"/>
    <property type="project" value="UniProtKB-EC"/>
</dbReference>